<protein>
    <submittedName>
        <fullName evidence="1">Uncharacterized protein</fullName>
    </submittedName>
</protein>
<name>A0A6V7GTW9_9HYME</name>
<reference evidence="1" key="1">
    <citation type="submission" date="2020-07" db="EMBL/GenBank/DDBJ databases">
        <authorList>
            <person name="Nazaruddin N."/>
        </authorList>
    </citation>
    <scope>NUCLEOTIDE SEQUENCE</scope>
</reference>
<dbReference type="EMBL" id="CAJDYZ010000547">
    <property type="protein sequence ID" value="CAD1468450.1"/>
    <property type="molecule type" value="Genomic_DNA"/>
</dbReference>
<comment type="caution">
    <text evidence="1">The sequence shown here is derived from an EMBL/GenBank/DDBJ whole genome shotgun (WGS) entry which is preliminary data.</text>
</comment>
<feature type="non-terminal residue" evidence="1">
    <location>
        <position position="1"/>
    </location>
</feature>
<evidence type="ECO:0000313" key="1">
    <source>
        <dbReference type="EMBL" id="CAD1468450.1"/>
    </source>
</evidence>
<dbReference type="AlphaFoldDB" id="A0A6V7GTW9"/>
<organism evidence="1 2">
    <name type="scientific">Heterotrigona itama</name>
    <dbReference type="NCBI Taxonomy" id="395501"/>
    <lineage>
        <taxon>Eukaryota</taxon>
        <taxon>Metazoa</taxon>
        <taxon>Ecdysozoa</taxon>
        <taxon>Arthropoda</taxon>
        <taxon>Hexapoda</taxon>
        <taxon>Insecta</taxon>
        <taxon>Pterygota</taxon>
        <taxon>Neoptera</taxon>
        <taxon>Endopterygota</taxon>
        <taxon>Hymenoptera</taxon>
        <taxon>Apocrita</taxon>
        <taxon>Aculeata</taxon>
        <taxon>Apoidea</taxon>
        <taxon>Anthophila</taxon>
        <taxon>Apidae</taxon>
        <taxon>Heterotrigona</taxon>
    </lineage>
</organism>
<keyword evidence="2" id="KW-1185">Reference proteome</keyword>
<gene>
    <name evidence="1" type="ORF">MHI_LOCUS43754</name>
</gene>
<proteinExistence type="predicted"/>
<sequence length="72" mass="8304">YESRKLNTRVSVVKPMVSHSSANYNKKQSASSVRDYMIQEYALRNSRRHPYAQIIKAHIQPTILSAQPFLPT</sequence>
<dbReference type="Proteomes" id="UP000752696">
    <property type="component" value="Unassembled WGS sequence"/>
</dbReference>
<accession>A0A6V7GTW9</accession>
<evidence type="ECO:0000313" key="2">
    <source>
        <dbReference type="Proteomes" id="UP000752696"/>
    </source>
</evidence>